<dbReference type="PROSITE" id="PS50234">
    <property type="entry name" value="VWFA"/>
    <property type="match status" value="1"/>
</dbReference>
<feature type="signal peptide" evidence="1">
    <location>
        <begin position="1"/>
        <end position="19"/>
    </location>
</feature>
<dbReference type="CDD" id="cd00198">
    <property type="entry name" value="vWFA"/>
    <property type="match status" value="1"/>
</dbReference>
<name>A0A3D8PZ19_9BACI</name>
<accession>A0A3D8PZ19</accession>
<sequence length="518" mass="57775">MKKSILLLLLSLFFTLLLASCSGTKETFTILSGSENEPLEPMLTNYAKKSGYQLNMIYKGSVDSMLELRKNPNSYDGIWLPNSMWISMGDTEHVVKHDKSMFTSPVVFGIRQSKAEALGFTNNDVLVEDILHAVENKDLTFMMTSASQSNSGASAYIGFLYALLGNPNMITKEDLQNPTLKEDIRKLFSGINRSSGSSGWLKDLYLKGDYDAMVNYEAVIIEANQELMEQGKEPLFVIYPQDGLTIADNTLGYIDNGEADKEAFFLSLQDFLLSEDSQANIEDLGRRTGLGGLVENPNDTIFNPDWGIETDTPLASISFPAEDVIYEALTLYQTDFKKPSYTVFALDYSGSMSGTGEEEMEEAIRILLNQEEAKQYLLQSSDEDKIVIIPFNDQVLAHWEASNLSEYDNLYQTVESFDAGGGTDIYQPVIYGLEILKDVDTNRYNPAVILMTDGESEGDLGELEAYYHDLNKDIPVFSITFGDASDDQLLEISELTRGRTFDGKDDLIQAFKSAKGYN</sequence>
<gene>
    <name evidence="3" type="ORF">CWR48_06770</name>
</gene>
<dbReference type="OrthoDB" id="5621159at2"/>
<dbReference type="Gene3D" id="3.40.50.410">
    <property type="entry name" value="von Willebrand factor, type A domain"/>
    <property type="match status" value="1"/>
</dbReference>
<protein>
    <submittedName>
        <fullName evidence="3">VWA domain-containing protein</fullName>
    </submittedName>
</protein>
<organism evidence="3 4">
    <name type="scientific">Oceanobacillus arenosus</name>
    <dbReference type="NCBI Taxonomy" id="1229153"/>
    <lineage>
        <taxon>Bacteria</taxon>
        <taxon>Bacillati</taxon>
        <taxon>Bacillota</taxon>
        <taxon>Bacilli</taxon>
        <taxon>Bacillales</taxon>
        <taxon>Bacillaceae</taxon>
        <taxon>Oceanobacillus</taxon>
    </lineage>
</organism>
<keyword evidence="4" id="KW-1185">Reference proteome</keyword>
<evidence type="ECO:0000256" key="1">
    <source>
        <dbReference type="SAM" id="SignalP"/>
    </source>
</evidence>
<dbReference type="Pfam" id="PF00092">
    <property type="entry name" value="VWA"/>
    <property type="match status" value="1"/>
</dbReference>
<dbReference type="Proteomes" id="UP000257143">
    <property type="component" value="Unassembled WGS sequence"/>
</dbReference>
<comment type="caution">
    <text evidence="3">The sequence shown here is derived from an EMBL/GenBank/DDBJ whole genome shotgun (WGS) entry which is preliminary data.</text>
</comment>
<dbReference type="InterPro" id="IPR036465">
    <property type="entry name" value="vWFA_dom_sf"/>
</dbReference>
<dbReference type="EMBL" id="PIOC01000011">
    <property type="protein sequence ID" value="RDW20005.1"/>
    <property type="molecule type" value="Genomic_DNA"/>
</dbReference>
<dbReference type="RefSeq" id="WP_115772493.1">
    <property type="nucleotide sequence ID" value="NZ_PIOC01000011.1"/>
</dbReference>
<evidence type="ECO:0000259" key="2">
    <source>
        <dbReference type="PROSITE" id="PS50234"/>
    </source>
</evidence>
<dbReference type="InterPro" id="IPR002035">
    <property type="entry name" value="VWF_A"/>
</dbReference>
<dbReference type="Pfam" id="PF13531">
    <property type="entry name" value="SBP_bac_11"/>
    <property type="match status" value="1"/>
</dbReference>
<dbReference type="SUPFAM" id="SSF53850">
    <property type="entry name" value="Periplasmic binding protein-like II"/>
    <property type="match status" value="1"/>
</dbReference>
<dbReference type="AlphaFoldDB" id="A0A3D8PZ19"/>
<keyword evidence="1" id="KW-0732">Signal</keyword>
<evidence type="ECO:0000313" key="4">
    <source>
        <dbReference type="Proteomes" id="UP000257143"/>
    </source>
</evidence>
<feature type="chain" id="PRO_5038494824" evidence="1">
    <location>
        <begin position="20"/>
        <end position="518"/>
    </location>
</feature>
<evidence type="ECO:0000313" key="3">
    <source>
        <dbReference type="EMBL" id="RDW20005.1"/>
    </source>
</evidence>
<proteinExistence type="predicted"/>
<dbReference type="PROSITE" id="PS51257">
    <property type="entry name" value="PROKAR_LIPOPROTEIN"/>
    <property type="match status" value="1"/>
</dbReference>
<dbReference type="SUPFAM" id="SSF53300">
    <property type="entry name" value="vWA-like"/>
    <property type="match status" value="1"/>
</dbReference>
<reference evidence="4" key="1">
    <citation type="submission" date="2017-11" db="EMBL/GenBank/DDBJ databases">
        <authorList>
            <person name="Zhu W."/>
        </authorList>
    </citation>
    <scope>NUCLEOTIDE SEQUENCE [LARGE SCALE GENOMIC DNA]</scope>
    <source>
        <strain evidence="4">CAU 1183</strain>
    </source>
</reference>
<feature type="domain" description="VWFA" evidence="2">
    <location>
        <begin position="341"/>
        <end position="496"/>
    </location>
</feature>
<dbReference type="SMART" id="SM00327">
    <property type="entry name" value="VWA"/>
    <property type="match status" value="1"/>
</dbReference>